<organism evidence="1">
    <name type="scientific">Anguilla anguilla</name>
    <name type="common">European freshwater eel</name>
    <name type="synonym">Muraena anguilla</name>
    <dbReference type="NCBI Taxonomy" id="7936"/>
    <lineage>
        <taxon>Eukaryota</taxon>
        <taxon>Metazoa</taxon>
        <taxon>Chordata</taxon>
        <taxon>Craniata</taxon>
        <taxon>Vertebrata</taxon>
        <taxon>Euteleostomi</taxon>
        <taxon>Actinopterygii</taxon>
        <taxon>Neopterygii</taxon>
        <taxon>Teleostei</taxon>
        <taxon>Anguilliformes</taxon>
        <taxon>Anguillidae</taxon>
        <taxon>Anguilla</taxon>
    </lineage>
</organism>
<reference evidence="1" key="1">
    <citation type="submission" date="2014-11" db="EMBL/GenBank/DDBJ databases">
        <authorList>
            <person name="Amaro Gonzalez C."/>
        </authorList>
    </citation>
    <scope>NUCLEOTIDE SEQUENCE</scope>
</reference>
<dbReference type="EMBL" id="GBXM01063020">
    <property type="protein sequence ID" value="JAH45557.1"/>
    <property type="molecule type" value="Transcribed_RNA"/>
</dbReference>
<evidence type="ECO:0000313" key="1">
    <source>
        <dbReference type="EMBL" id="JAH27747.1"/>
    </source>
</evidence>
<protein>
    <submittedName>
        <fullName evidence="1">Uncharacterized protein</fullName>
    </submittedName>
</protein>
<name>A0A0E9RG37_ANGAN</name>
<dbReference type="AlphaFoldDB" id="A0A0E9RG37"/>
<dbReference type="EMBL" id="GBXM01080830">
    <property type="protein sequence ID" value="JAH27747.1"/>
    <property type="molecule type" value="Transcribed_RNA"/>
</dbReference>
<proteinExistence type="predicted"/>
<accession>A0A0E9RG37</accession>
<sequence length="47" mass="5314">MLPMKQDQVPVKIEQTPCLPAWGCGQVVHDSNQALESALGVEEWRMY</sequence>
<reference evidence="1" key="2">
    <citation type="journal article" date="2015" name="Fish Shellfish Immunol.">
        <title>Early steps in the European eel (Anguilla anguilla)-Vibrio vulnificus interaction in the gills: Role of the RtxA13 toxin.</title>
        <authorList>
            <person name="Callol A."/>
            <person name="Pajuelo D."/>
            <person name="Ebbesson L."/>
            <person name="Teles M."/>
            <person name="MacKenzie S."/>
            <person name="Amaro C."/>
        </authorList>
    </citation>
    <scope>NUCLEOTIDE SEQUENCE</scope>
</reference>